<sequence>MPSRFAILPSDIIQYLSLSLNDTSTITPEFHNSTHEPLQILRLPHPRTGLPSLFLPLEHLQSRSSVDFSDAGVLEIQAVCPPDERSWIVGEEVVADGKMLTMIPIDPAFLLLPILQTTQPLDGSSVQFRTLDDLFEEGTKKFETSLQERGKTTAPRTQDIHRLCSLECTRKALSRLCEVKEISPEIIVYRYSPAKFLKYLRAKVAYLESSVVLDKSQTVIRNLAKEGLMDDGREDLLRLGRTQACCDLLSQYLPPETYATLLASYDFSSLQKLIQANRDEALTAAAVAAPPAKGKGSKVDIKVATATNGKKRKATKASQGVEKLKRVNTTGMAKLSSFFAKS</sequence>
<feature type="domain" description="Rnh202 triple barrel" evidence="7">
    <location>
        <begin position="35"/>
        <end position="106"/>
    </location>
</feature>
<comment type="subcellular location">
    <subcellularLocation>
        <location evidence="1">Nucleus</location>
    </subcellularLocation>
</comment>
<dbReference type="InterPro" id="IPR041195">
    <property type="entry name" value="Rnh202_N"/>
</dbReference>
<dbReference type="InterPro" id="IPR040456">
    <property type="entry name" value="RNase_H2_suB"/>
</dbReference>
<name>A0A8S0W8T3_CYCAE</name>
<dbReference type="InterPro" id="IPR019024">
    <property type="entry name" value="RNase_H2_suB_wHTH"/>
</dbReference>
<dbReference type="Pfam" id="PF17745">
    <property type="entry name" value="Ydr279_N"/>
    <property type="match status" value="1"/>
</dbReference>
<evidence type="ECO:0000313" key="9">
    <source>
        <dbReference type="Proteomes" id="UP000467700"/>
    </source>
</evidence>
<dbReference type="Proteomes" id="UP000467700">
    <property type="component" value="Unassembled WGS sequence"/>
</dbReference>
<feature type="domain" description="Ribonuclease H2 subunit B wHTH" evidence="6">
    <location>
        <begin position="109"/>
        <end position="261"/>
    </location>
</feature>
<dbReference type="OrthoDB" id="29098at2759"/>
<dbReference type="GO" id="GO:0005654">
    <property type="term" value="C:nucleoplasm"/>
    <property type="evidence" value="ECO:0007669"/>
    <property type="project" value="TreeGrafter"/>
</dbReference>
<evidence type="ECO:0000256" key="4">
    <source>
        <dbReference type="ARBA" id="ARBA00024778"/>
    </source>
</evidence>
<comment type="caution">
    <text evidence="8">The sequence shown here is derived from an EMBL/GenBank/DDBJ whole genome shotgun (WGS) entry which is preliminary data.</text>
</comment>
<comment type="function">
    <text evidence="4">Non catalytic subunit of RNase H2, an endonuclease that specifically degrades the RNA of RNA:DNA hybrids. Participates in DNA replication, possibly by mediating the removal of lagging-strand Okazaki fragment RNA primers during DNA replication. Mediates the excision of single ribonucleotides from DNA:RNA duplexes.</text>
</comment>
<dbReference type="Gene3D" id="1.10.20.120">
    <property type="match status" value="1"/>
</dbReference>
<evidence type="ECO:0000256" key="1">
    <source>
        <dbReference type="ARBA" id="ARBA00004123"/>
    </source>
</evidence>
<proteinExistence type="predicted"/>
<dbReference type="EMBL" id="CACVBS010000034">
    <property type="protein sequence ID" value="CAA7261686.1"/>
    <property type="molecule type" value="Genomic_DNA"/>
</dbReference>
<dbReference type="AlphaFoldDB" id="A0A8S0W8T3"/>
<dbReference type="GO" id="GO:0032299">
    <property type="term" value="C:ribonuclease H2 complex"/>
    <property type="evidence" value="ECO:0007669"/>
    <property type="project" value="InterPro"/>
</dbReference>
<gene>
    <name evidence="8" type="ORF">AAE3_LOCUS4048</name>
</gene>
<evidence type="ECO:0000256" key="2">
    <source>
        <dbReference type="ARBA" id="ARBA00019062"/>
    </source>
</evidence>
<dbReference type="Gene3D" id="2.20.25.530">
    <property type="match status" value="1"/>
</dbReference>
<dbReference type="CDD" id="cd09270">
    <property type="entry name" value="RNase_H2-B"/>
    <property type="match status" value="1"/>
</dbReference>
<evidence type="ECO:0000256" key="3">
    <source>
        <dbReference type="ARBA" id="ARBA00023242"/>
    </source>
</evidence>
<dbReference type="Pfam" id="PF09468">
    <property type="entry name" value="RNase_H2-Ydr279"/>
    <property type="match status" value="1"/>
</dbReference>
<reference evidence="8 9" key="1">
    <citation type="submission" date="2020-01" db="EMBL/GenBank/DDBJ databases">
        <authorList>
            <person name="Gupta K D."/>
        </authorList>
    </citation>
    <scope>NUCLEOTIDE SEQUENCE [LARGE SCALE GENOMIC DNA]</scope>
</reference>
<evidence type="ECO:0000259" key="6">
    <source>
        <dbReference type="Pfam" id="PF09468"/>
    </source>
</evidence>
<evidence type="ECO:0000313" key="8">
    <source>
        <dbReference type="EMBL" id="CAA7261686.1"/>
    </source>
</evidence>
<protein>
    <recommendedName>
        <fullName evidence="2">Ribonuclease H2 subunit B</fullName>
    </recommendedName>
    <alternativeName>
        <fullName evidence="5">Ribonuclease HI subunit B</fullName>
    </alternativeName>
</protein>
<dbReference type="PANTHER" id="PTHR13383:SF11">
    <property type="entry name" value="RIBONUCLEASE H2 SUBUNIT B"/>
    <property type="match status" value="1"/>
</dbReference>
<evidence type="ECO:0000256" key="5">
    <source>
        <dbReference type="ARBA" id="ARBA00033464"/>
    </source>
</evidence>
<evidence type="ECO:0000259" key="7">
    <source>
        <dbReference type="Pfam" id="PF17745"/>
    </source>
</evidence>
<accession>A0A8S0W8T3</accession>
<organism evidence="8 9">
    <name type="scientific">Cyclocybe aegerita</name>
    <name type="common">Black poplar mushroom</name>
    <name type="synonym">Agrocybe aegerita</name>
    <dbReference type="NCBI Taxonomy" id="1973307"/>
    <lineage>
        <taxon>Eukaryota</taxon>
        <taxon>Fungi</taxon>
        <taxon>Dikarya</taxon>
        <taxon>Basidiomycota</taxon>
        <taxon>Agaricomycotina</taxon>
        <taxon>Agaricomycetes</taxon>
        <taxon>Agaricomycetidae</taxon>
        <taxon>Agaricales</taxon>
        <taxon>Agaricineae</taxon>
        <taxon>Bolbitiaceae</taxon>
        <taxon>Cyclocybe</taxon>
    </lineage>
</organism>
<dbReference type="GO" id="GO:0006401">
    <property type="term" value="P:RNA catabolic process"/>
    <property type="evidence" value="ECO:0007669"/>
    <property type="project" value="TreeGrafter"/>
</dbReference>
<dbReference type="PANTHER" id="PTHR13383">
    <property type="entry name" value="RIBONUCLEASE H2 SUBUNIT B"/>
    <property type="match status" value="1"/>
</dbReference>
<keyword evidence="9" id="KW-1185">Reference proteome</keyword>
<keyword evidence="3" id="KW-0539">Nucleus</keyword>